<evidence type="ECO:0000313" key="3">
    <source>
        <dbReference type="Proteomes" id="UP000193560"/>
    </source>
</evidence>
<protein>
    <submittedName>
        <fullName evidence="2">Uncharacterized protein</fullName>
    </submittedName>
</protein>
<keyword evidence="1" id="KW-0472">Membrane</keyword>
<dbReference type="EMBL" id="MCGE01000002">
    <property type="protein sequence ID" value="ORZ24209.1"/>
    <property type="molecule type" value="Genomic_DNA"/>
</dbReference>
<keyword evidence="1" id="KW-0812">Transmembrane</keyword>
<evidence type="ECO:0000256" key="1">
    <source>
        <dbReference type="SAM" id="Phobius"/>
    </source>
</evidence>
<accession>A0A1X2IXZ9</accession>
<keyword evidence="1" id="KW-1133">Transmembrane helix</keyword>
<gene>
    <name evidence="2" type="ORF">BCR42DRAFT_402449</name>
</gene>
<evidence type="ECO:0000313" key="2">
    <source>
        <dbReference type="EMBL" id="ORZ24209.1"/>
    </source>
</evidence>
<proteinExistence type="predicted"/>
<organism evidence="2 3">
    <name type="scientific">Absidia repens</name>
    <dbReference type="NCBI Taxonomy" id="90262"/>
    <lineage>
        <taxon>Eukaryota</taxon>
        <taxon>Fungi</taxon>
        <taxon>Fungi incertae sedis</taxon>
        <taxon>Mucoromycota</taxon>
        <taxon>Mucoromycotina</taxon>
        <taxon>Mucoromycetes</taxon>
        <taxon>Mucorales</taxon>
        <taxon>Cunninghamellaceae</taxon>
        <taxon>Absidia</taxon>
    </lineage>
</organism>
<sequence>MINFYTIKFTLLGTNPIGGLPNMWNIRESWHWETFTKSNYIGRNLAKLMGAFALVMYVAWQKAMGYKK</sequence>
<dbReference type="Proteomes" id="UP000193560">
    <property type="component" value="Unassembled WGS sequence"/>
</dbReference>
<feature type="transmembrane region" description="Helical" evidence="1">
    <location>
        <begin position="40"/>
        <end position="60"/>
    </location>
</feature>
<comment type="caution">
    <text evidence="2">The sequence shown here is derived from an EMBL/GenBank/DDBJ whole genome shotgun (WGS) entry which is preliminary data.</text>
</comment>
<keyword evidence="3" id="KW-1185">Reference proteome</keyword>
<reference evidence="2 3" key="1">
    <citation type="submission" date="2016-07" db="EMBL/GenBank/DDBJ databases">
        <title>Pervasive Adenine N6-methylation of Active Genes in Fungi.</title>
        <authorList>
            <consortium name="DOE Joint Genome Institute"/>
            <person name="Mondo S.J."/>
            <person name="Dannebaum R.O."/>
            <person name="Kuo R.C."/>
            <person name="Labutti K."/>
            <person name="Haridas S."/>
            <person name="Kuo A."/>
            <person name="Salamov A."/>
            <person name="Ahrendt S.R."/>
            <person name="Lipzen A."/>
            <person name="Sullivan W."/>
            <person name="Andreopoulos W.B."/>
            <person name="Clum A."/>
            <person name="Lindquist E."/>
            <person name="Daum C."/>
            <person name="Ramamoorthy G.K."/>
            <person name="Gryganskyi A."/>
            <person name="Culley D."/>
            <person name="Magnuson J.K."/>
            <person name="James T.Y."/>
            <person name="O'Malley M.A."/>
            <person name="Stajich J.E."/>
            <person name="Spatafora J.W."/>
            <person name="Visel A."/>
            <person name="Grigoriev I.V."/>
        </authorList>
    </citation>
    <scope>NUCLEOTIDE SEQUENCE [LARGE SCALE GENOMIC DNA]</scope>
    <source>
        <strain evidence="2 3">NRRL 1336</strain>
    </source>
</reference>
<name>A0A1X2IXZ9_9FUNG</name>
<dbReference type="AlphaFoldDB" id="A0A1X2IXZ9"/>